<keyword evidence="1" id="KW-0732">Signal</keyword>
<dbReference type="InterPro" id="IPR018673">
    <property type="entry name" value="DUF2141"/>
</dbReference>
<feature type="signal peptide" evidence="1">
    <location>
        <begin position="1"/>
        <end position="21"/>
    </location>
</feature>
<proteinExistence type="predicted"/>
<dbReference type="EMBL" id="JBHUDZ010000007">
    <property type="protein sequence ID" value="MFD1602660.1"/>
    <property type="molecule type" value="Genomic_DNA"/>
</dbReference>
<evidence type="ECO:0000313" key="2">
    <source>
        <dbReference type="EMBL" id="MFD1602660.1"/>
    </source>
</evidence>
<evidence type="ECO:0000313" key="3">
    <source>
        <dbReference type="Proteomes" id="UP001597138"/>
    </source>
</evidence>
<feature type="chain" id="PRO_5047187293" evidence="1">
    <location>
        <begin position="22"/>
        <end position="135"/>
    </location>
</feature>
<reference evidence="3" key="1">
    <citation type="journal article" date="2019" name="Int. J. Syst. Evol. Microbiol.">
        <title>The Global Catalogue of Microorganisms (GCM) 10K type strain sequencing project: providing services to taxonomists for standard genome sequencing and annotation.</title>
        <authorList>
            <consortium name="The Broad Institute Genomics Platform"/>
            <consortium name="The Broad Institute Genome Sequencing Center for Infectious Disease"/>
            <person name="Wu L."/>
            <person name="Ma J."/>
        </authorList>
    </citation>
    <scope>NUCLEOTIDE SEQUENCE [LARGE SCALE GENOMIC DNA]</scope>
    <source>
        <strain evidence="3">CCUG 70865</strain>
    </source>
</reference>
<name>A0ABW4HC64_9FLAO</name>
<sequence length="135" mass="14726">MTKIITITMLFIFSLMSAQNAKLTVSISGLKNNTGTVKVGLYNSEGTFLKTIYKSLSSEIKNNTATVTFENLPAGEYAISSYHDENNNGKLDKNMMGIPSEDYAASNNAKGFMGPPAYKDAKFSVSKDSKIEIVF</sequence>
<gene>
    <name evidence="2" type="ORF">ACFSC2_07920</name>
</gene>
<dbReference type="Proteomes" id="UP001597138">
    <property type="component" value="Unassembled WGS sequence"/>
</dbReference>
<dbReference type="Gene3D" id="2.60.120.380">
    <property type="match status" value="1"/>
</dbReference>
<dbReference type="Pfam" id="PF09912">
    <property type="entry name" value="DUF2141"/>
    <property type="match status" value="1"/>
</dbReference>
<accession>A0ABW4HC64</accession>
<protein>
    <submittedName>
        <fullName evidence="2">DUF2141 domain-containing protein</fullName>
    </submittedName>
</protein>
<evidence type="ECO:0000256" key="1">
    <source>
        <dbReference type="SAM" id="SignalP"/>
    </source>
</evidence>
<keyword evidence="3" id="KW-1185">Reference proteome</keyword>
<comment type="caution">
    <text evidence="2">The sequence shown here is derived from an EMBL/GenBank/DDBJ whole genome shotgun (WGS) entry which is preliminary data.</text>
</comment>
<dbReference type="RefSeq" id="WP_379816859.1">
    <property type="nucleotide sequence ID" value="NZ_JBHUDZ010000007.1"/>
</dbReference>
<organism evidence="2 3">
    <name type="scientific">Flavobacterium artemisiae</name>
    <dbReference type="NCBI Taxonomy" id="2126556"/>
    <lineage>
        <taxon>Bacteria</taxon>
        <taxon>Pseudomonadati</taxon>
        <taxon>Bacteroidota</taxon>
        <taxon>Flavobacteriia</taxon>
        <taxon>Flavobacteriales</taxon>
        <taxon>Flavobacteriaceae</taxon>
        <taxon>Flavobacterium</taxon>
    </lineage>
</organism>